<dbReference type="EMBL" id="LFYR01000204">
    <property type="protein sequence ID" value="KMZ75159.1"/>
    <property type="molecule type" value="Genomic_DNA"/>
</dbReference>
<dbReference type="PANTHER" id="PTHR11440">
    <property type="entry name" value="LECITHIN-CHOLESTEROL ACYLTRANSFERASE-RELATED"/>
    <property type="match status" value="1"/>
</dbReference>
<protein>
    <submittedName>
        <fullName evidence="1">Phospholipase A2</fullName>
    </submittedName>
</protein>
<dbReference type="InterPro" id="IPR003386">
    <property type="entry name" value="LACT/PDAT_acylTrfase"/>
</dbReference>
<dbReference type="InterPro" id="IPR029058">
    <property type="entry name" value="AB_hydrolase_fold"/>
</dbReference>
<reference evidence="2" key="1">
    <citation type="journal article" date="2016" name="Nature">
        <title>The genome of the seagrass Zostera marina reveals angiosperm adaptation to the sea.</title>
        <authorList>
            <person name="Olsen J.L."/>
            <person name="Rouze P."/>
            <person name="Verhelst B."/>
            <person name="Lin Y.-C."/>
            <person name="Bayer T."/>
            <person name="Collen J."/>
            <person name="Dattolo E."/>
            <person name="De Paoli E."/>
            <person name="Dittami S."/>
            <person name="Maumus F."/>
            <person name="Michel G."/>
            <person name="Kersting A."/>
            <person name="Lauritano C."/>
            <person name="Lohaus R."/>
            <person name="Toepel M."/>
            <person name="Tonon T."/>
            <person name="Vanneste K."/>
            <person name="Amirebrahimi M."/>
            <person name="Brakel J."/>
            <person name="Bostroem C."/>
            <person name="Chovatia M."/>
            <person name="Grimwood J."/>
            <person name="Jenkins J.W."/>
            <person name="Jueterbock A."/>
            <person name="Mraz A."/>
            <person name="Stam W.T."/>
            <person name="Tice H."/>
            <person name="Bornberg-Bauer E."/>
            <person name="Green P.J."/>
            <person name="Pearson G.A."/>
            <person name="Procaccini G."/>
            <person name="Duarte C.M."/>
            <person name="Schmutz J."/>
            <person name="Reusch T.B.H."/>
            <person name="Van de Peer Y."/>
        </authorList>
    </citation>
    <scope>NUCLEOTIDE SEQUENCE [LARGE SCALE GENOMIC DNA]</scope>
    <source>
        <strain evidence="2">cv. Finnish</strain>
    </source>
</reference>
<proteinExistence type="predicted"/>
<dbReference type="Proteomes" id="UP000036987">
    <property type="component" value="Unassembled WGS sequence"/>
</dbReference>
<accession>A0A0K9Q1W5</accession>
<name>A0A0K9Q1W5_ZOSMR</name>
<dbReference type="STRING" id="29655.A0A0K9Q1W5"/>
<dbReference type="AlphaFoldDB" id="A0A0K9Q1W5"/>
<evidence type="ECO:0000313" key="1">
    <source>
        <dbReference type="EMBL" id="KMZ75159.1"/>
    </source>
</evidence>
<organism evidence="1 2">
    <name type="scientific">Zostera marina</name>
    <name type="common">Eelgrass</name>
    <dbReference type="NCBI Taxonomy" id="29655"/>
    <lineage>
        <taxon>Eukaryota</taxon>
        <taxon>Viridiplantae</taxon>
        <taxon>Streptophyta</taxon>
        <taxon>Embryophyta</taxon>
        <taxon>Tracheophyta</taxon>
        <taxon>Spermatophyta</taxon>
        <taxon>Magnoliopsida</taxon>
        <taxon>Liliopsida</taxon>
        <taxon>Zosteraceae</taxon>
        <taxon>Zostera</taxon>
    </lineage>
</organism>
<gene>
    <name evidence="1" type="ORF">ZOSMA_118G00390</name>
</gene>
<keyword evidence="2" id="KW-1185">Reference proteome</keyword>
<dbReference type="OMA" id="MIDMLVK"/>
<dbReference type="GO" id="GO:0006629">
    <property type="term" value="P:lipid metabolic process"/>
    <property type="evidence" value="ECO:0000318"/>
    <property type="project" value="GO_Central"/>
</dbReference>
<dbReference type="SUPFAM" id="SSF53474">
    <property type="entry name" value="alpha/beta-Hydrolases"/>
    <property type="match status" value="1"/>
</dbReference>
<comment type="caution">
    <text evidence="1">The sequence shown here is derived from an EMBL/GenBank/DDBJ whole genome shotgun (WGS) entry which is preliminary data.</text>
</comment>
<dbReference type="GO" id="GO:0008374">
    <property type="term" value="F:O-acyltransferase activity"/>
    <property type="evidence" value="ECO:0007669"/>
    <property type="project" value="InterPro"/>
</dbReference>
<dbReference type="Pfam" id="PF02450">
    <property type="entry name" value="LCAT"/>
    <property type="match status" value="1"/>
</dbReference>
<sequence length="445" mass="50422">MGGGESKEVNPCLNPLLLVSGIGGTMLNATNKTTNLDTRVWVRLFLANYDFKKYAFSFYHADTGYTECINPDIEITVPKDDYGLYAIDNLDPSWFTKLFRLSDVNYFHDIIDMLVGCGYEKGTTLFGYGYDFRQSIRIDKIIDGLREKLKTAYKSADGKKVDIISHSMGGLVIRCFLSLFPDEFEKYVNKWICIACPFQGAPGCINDTLLTGLQFVFGFQSYFFVSRWNMHQLLIECPSIYEMLPNPGFQWKHQPVIQVWRKVTDDDADAVVKLETYYSTECYDLFENALVDNEITYNGETVPLPFNNDILDWALQTRAVLDSAKLPESVSFYNIYGTEYSSPFNICYGTEDSPISDLSEICDIQGKYSFVDGDGTVPTESAIADGFNATERAGVKATHRDLLCDKNVLELIMQWLDIVSLSKKRSKSTTKVMDAGFAMKQKNEH</sequence>
<dbReference type="OrthoDB" id="190846at2759"/>
<evidence type="ECO:0000313" key="2">
    <source>
        <dbReference type="Proteomes" id="UP000036987"/>
    </source>
</evidence>
<dbReference type="Gene3D" id="3.40.50.1820">
    <property type="entry name" value="alpha/beta hydrolase"/>
    <property type="match status" value="1"/>
</dbReference>